<accession>A0A6I5NN50</accession>
<dbReference type="SFLD" id="SFLDG01144">
    <property type="entry name" value="C2.B.4:_PGP_Like"/>
    <property type="match status" value="1"/>
</dbReference>
<dbReference type="GO" id="GO:0016791">
    <property type="term" value="F:phosphatase activity"/>
    <property type="evidence" value="ECO:0007669"/>
    <property type="project" value="TreeGrafter"/>
</dbReference>
<dbReference type="EMBL" id="VYSG01000002">
    <property type="protein sequence ID" value="NEG70152.1"/>
    <property type="molecule type" value="Genomic_DNA"/>
</dbReference>
<gene>
    <name evidence="1" type="ORF">F6S87_06015</name>
</gene>
<dbReference type="InterPro" id="IPR023214">
    <property type="entry name" value="HAD_sf"/>
</dbReference>
<dbReference type="Gene3D" id="3.40.50.1000">
    <property type="entry name" value="HAD superfamily/HAD-like"/>
    <property type="match status" value="1"/>
</dbReference>
<proteinExistence type="predicted"/>
<reference evidence="1 2" key="1">
    <citation type="submission" date="2019-09" db="EMBL/GenBank/DDBJ databases">
        <title>Phylogenetic characterization of a novel taxon of the genus Bifidobacterium: Bifidobacterium choloepi sp. nov.</title>
        <authorList>
            <person name="Modesto M."/>
            <person name="Satti M."/>
        </authorList>
    </citation>
    <scope>NUCLEOTIDE SEQUENCE [LARGE SCALE GENOMIC DNA]</scope>
    <source>
        <strain evidence="1 2">BRDM6</strain>
    </source>
</reference>
<evidence type="ECO:0000313" key="2">
    <source>
        <dbReference type="Proteomes" id="UP000469292"/>
    </source>
</evidence>
<protein>
    <submittedName>
        <fullName evidence="1">Cof-type HAD-IIB family hydrolase</fullName>
    </submittedName>
</protein>
<dbReference type="PANTHER" id="PTHR10000">
    <property type="entry name" value="PHOSPHOSERINE PHOSPHATASE"/>
    <property type="match status" value="1"/>
</dbReference>
<organism evidence="1 2">
    <name type="scientific">Bifidobacterium choloepi</name>
    <dbReference type="NCBI Taxonomy" id="2614131"/>
    <lineage>
        <taxon>Bacteria</taxon>
        <taxon>Bacillati</taxon>
        <taxon>Actinomycetota</taxon>
        <taxon>Actinomycetes</taxon>
        <taxon>Bifidobacteriales</taxon>
        <taxon>Bifidobacteriaceae</taxon>
        <taxon>Bifidobacterium</taxon>
    </lineage>
</organism>
<keyword evidence="1" id="KW-0378">Hydrolase</keyword>
<dbReference type="AlphaFoldDB" id="A0A6I5NN50"/>
<dbReference type="Proteomes" id="UP000469292">
    <property type="component" value="Unassembled WGS sequence"/>
</dbReference>
<dbReference type="Pfam" id="PF08282">
    <property type="entry name" value="Hydrolase_3"/>
    <property type="match status" value="1"/>
</dbReference>
<dbReference type="SFLD" id="SFLDG01140">
    <property type="entry name" value="C2.B:_Phosphomannomutase_and_P"/>
    <property type="match status" value="1"/>
</dbReference>
<dbReference type="InterPro" id="IPR036412">
    <property type="entry name" value="HAD-like_sf"/>
</dbReference>
<dbReference type="PROSITE" id="PS01229">
    <property type="entry name" value="COF_2"/>
    <property type="match status" value="1"/>
</dbReference>
<sequence length="277" mass="30510">MTAIQAAFFDIDGTLTSFETHRVPESTIEALRQLKSSGVKIFICSGRAPAFLDVIIDMIPVRFDGFVCVNGQYCVDGDFNLIHKEPLSDHDVAVALDWMDAHPDVVVSYCEKDYAYFNHANEQLERSWKSLGKTAPRIFFDDARARTAAGHELFQFSPYISAEQEAELVALSDNLVGVQWAPDFYDMINNNGGKGFGMRQMARHFGFGMDATIAFGDGGNDIQMLEAAAIGVAMGNAGDDVKQRADYVTDAVDDDGIMNALKHFDVLQETPSSEVEP</sequence>
<dbReference type="SFLD" id="SFLDS00003">
    <property type="entry name" value="Haloacid_Dehalogenase"/>
    <property type="match status" value="1"/>
</dbReference>
<dbReference type="InterPro" id="IPR000150">
    <property type="entry name" value="Cof"/>
</dbReference>
<keyword evidence="2" id="KW-1185">Reference proteome</keyword>
<dbReference type="SUPFAM" id="SSF56784">
    <property type="entry name" value="HAD-like"/>
    <property type="match status" value="1"/>
</dbReference>
<dbReference type="RefSeq" id="WP_163227749.1">
    <property type="nucleotide sequence ID" value="NZ_VYSG01000002.1"/>
</dbReference>
<comment type="caution">
    <text evidence="1">The sequence shown here is derived from an EMBL/GenBank/DDBJ whole genome shotgun (WGS) entry which is preliminary data.</text>
</comment>
<evidence type="ECO:0000313" key="1">
    <source>
        <dbReference type="EMBL" id="NEG70152.1"/>
    </source>
</evidence>
<dbReference type="PANTHER" id="PTHR10000:SF25">
    <property type="entry name" value="PHOSPHATASE YKRA-RELATED"/>
    <property type="match status" value="1"/>
</dbReference>
<dbReference type="GO" id="GO:0005829">
    <property type="term" value="C:cytosol"/>
    <property type="evidence" value="ECO:0007669"/>
    <property type="project" value="TreeGrafter"/>
</dbReference>
<dbReference type="NCBIfam" id="TIGR00099">
    <property type="entry name" value="Cof-subfamily"/>
    <property type="match status" value="1"/>
</dbReference>
<dbReference type="GO" id="GO:0000287">
    <property type="term" value="F:magnesium ion binding"/>
    <property type="evidence" value="ECO:0007669"/>
    <property type="project" value="TreeGrafter"/>
</dbReference>
<dbReference type="Gene3D" id="3.30.1240.10">
    <property type="match status" value="1"/>
</dbReference>
<name>A0A6I5NN50_9BIFI</name>